<sequence>MFFSNSYQPLVNGTHLCEELARFLSKNKSNFEQKLVPDLSHIDHMAHNVNGIEVVKISYVSSNQYQLDYSYDWEVYRGCSDMNDAGIEHGRVLFVLNDNGSIEIDFPEYEERDTCDEF</sequence>
<comment type="caution">
    <text evidence="1">The sequence shown here is derived from an EMBL/GenBank/DDBJ whole genome shotgun (WGS) entry which is preliminary data.</text>
</comment>
<protein>
    <submittedName>
        <fullName evidence="1">Uncharacterized protein</fullName>
    </submittedName>
</protein>
<proteinExistence type="predicted"/>
<dbReference type="EMBL" id="MDBS01000038">
    <property type="protein sequence ID" value="PMP27327.1"/>
    <property type="molecule type" value="Genomic_DNA"/>
</dbReference>
<organism evidence="1">
    <name type="scientific">Vibrio cyclitrophicus</name>
    <dbReference type="NCBI Taxonomy" id="47951"/>
    <lineage>
        <taxon>Bacteria</taxon>
        <taxon>Pseudomonadati</taxon>
        <taxon>Pseudomonadota</taxon>
        <taxon>Gammaproteobacteria</taxon>
        <taxon>Vibrionales</taxon>
        <taxon>Vibrionaceae</taxon>
        <taxon>Vibrio</taxon>
    </lineage>
</organism>
<gene>
    <name evidence="1" type="ORF">BCS90_22570</name>
</gene>
<accession>A0A7Z1MH57</accession>
<dbReference type="RefSeq" id="WP_016793281.1">
    <property type="nucleotide sequence ID" value="NZ_CP170046.1"/>
</dbReference>
<reference evidence="1" key="1">
    <citation type="submission" date="2016-07" db="EMBL/GenBank/DDBJ databases">
        <authorList>
            <person name="Kauffman K."/>
            <person name="Arevalo P."/>
            <person name="Polz M.F."/>
        </authorList>
    </citation>
    <scope>NUCLEOTIDE SEQUENCE</scope>
    <source>
        <strain evidence="1">10N.222.46.E12</strain>
    </source>
</reference>
<evidence type="ECO:0000313" key="1">
    <source>
        <dbReference type="EMBL" id="PMP27327.1"/>
    </source>
</evidence>
<name>A0A7Z1MH57_9VIBR</name>
<reference evidence="1" key="2">
    <citation type="journal article" date="2018" name="Nature">
        <title>A major lineage of non-tailed dsDNA viruses as unrecognized killers of marine bacteria.</title>
        <authorList>
            <person name="Kauffman K.M."/>
            <person name="Hussain F.A."/>
            <person name="Yang J."/>
            <person name="Arevalo P."/>
            <person name="Brown J.M."/>
            <person name="Chang W.K."/>
            <person name="VanInsberghe D."/>
            <person name="Elsherbini J."/>
            <person name="Sharma R.S."/>
            <person name="Cutler M.B."/>
            <person name="Kelly L."/>
            <person name="Polz M.F."/>
        </authorList>
    </citation>
    <scope>NUCLEOTIDE SEQUENCE</scope>
    <source>
        <strain evidence="1">10N.222.46.E12</strain>
    </source>
</reference>
<dbReference type="AlphaFoldDB" id="A0A7Z1MH57"/>